<dbReference type="GO" id="GO:0005634">
    <property type="term" value="C:nucleus"/>
    <property type="evidence" value="ECO:0007669"/>
    <property type="project" value="UniProtKB-SubCell"/>
</dbReference>
<dbReference type="CDD" id="cd20516">
    <property type="entry name" value="CYCLIN_CCND_rpt2"/>
    <property type="match status" value="1"/>
</dbReference>
<evidence type="ECO:0000256" key="4">
    <source>
        <dbReference type="ARBA" id="ARBA00022490"/>
    </source>
</evidence>
<dbReference type="SMART" id="SM01332">
    <property type="entry name" value="Cyclin_C"/>
    <property type="match status" value="1"/>
</dbReference>
<evidence type="ECO:0000313" key="14">
    <source>
        <dbReference type="EMBL" id="CAB3228908.1"/>
    </source>
</evidence>
<dbReference type="InterPro" id="IPR036915">
    <property type="entry name" value="Cyclin-like_sf"/>
</dbReference>
<evidence type="ECO:0000256" key="6">
    <source>
        <dbReference type="ARBA" id="ARBA00022618"/>
    </source>
</evidence>
<dbReference type="Pfam" id="PF02984">
    <property type="entry name" value="Cyclin_C"/>
    <property type="match status" value="1"/>
</dbReference>
<dbReference type="GO" id="GO:0051301">
    <property type="term" value="P:cell division"/>
    <property type="evidence" value="ECO:0007669"/>
    <property type="project" value="UniProtKB-KW"/>
</dbReference>
<evidence type="ECO:0000256" key="5">
    <source>
        <dbReference type="ARBA" id="ARBA00022553"/>
    </source>
</evidence>
<comment type="similarity">
    <text evidence="3">Belongs to the cyclin family. Cyclin D subfamily.</text>
</comment>
<proteinExistence type="evidence at transcript level"/>
<reference evidence="14" key="1">
    <citation type="submission" date="2020-04" db="EMBL/GenBank/DDBJ databases">
        <authorList>
            <person name="Neveu A P."/>
        </authorList>
    </citation>
    <scope>NUCLEOTIDE SEQUENCE</scope>
    <source>
        <tissue evidence="14">Whole embryo</tissue>
    </source>
</reference>
<evidence type="ECO:0000256" key="10">
    <source>
        <dbReference type="ARBA" id="ARBA00023306"/>
    </source>
</evidence>
<feature type="domain" description="Cyclin-like" evidence="12">
    <location>
        <begin position="64"/>
        <end position="148"/>
    </location>
</feature>
<keyword evidence="7" id="KW-0832">Ubl conjugation</keyword>
<dbReference type="InterPro" id="IPR006671">
    <property type="entry name" value="Cyclin_N"/>
</dbReference>
<dbReference type="GO" id="GO:0005737">
    <property type="term" value="C:cytoplasm"/>
    <property type="evidence" value="ECO:0007669"/>
    <property type="project" value="UniProtKB-SubCell"/>
</dbReference>
<dbReference type="InterPro" id="IPR013763">
    <property type="entry name" value="Cyclin-like_dom"/>
</dbReference>
<sequence length="319" mass="35536">MSLACPEICVGERVLRAKQDPTLLKDRRVLQNLLKLEENYLVSTTYFDCVQADVKPYMRKIVATWMMQVCEEQRCEEDVFPLSMNYLDRFLSVQPIRRTELQSLGSTCMLVASKVKETLPLTTEKLVIYTDNSVRQEELLEFELLLLMKLKWDLLAVTPVDFVDQILNQLGISHPEVLSQTRKHANTFIHLCCTDHKFSVYTPSMIAAGSVGAAISGLHVSTGLPLSRHRLLTRLQDIINVDADILRQCLEQVESALTSSLLQVPAHPNNKHTEQAGGVQDCGVGGGVGDMTADSPLLSAAGNDCREVDSTPTDVDMVY</sequence>
<name>A0A6F9D8I8_9ASCI</name>
<dbReference type="EMBL" id="LR783719">
    <property type="protein sequence ID" value="CAB3228908.1"/>
    <property type="molecule type" value="mRNA"/>
</dbReference>
<feature type="domain" description="Cyclin C-terminal" evidence="13">
    <location>
        <begin position="157"/>
        <end position="285"/>
    </location>
</feature>
<protein>
    <submittedName>
        <fullName evidence="14">G1/S-specific cyclin-D2-like</fullName>
    </submittedName>
</protein>
<evidence type="ECO:0000256" key="9">
    <source>
        <dbReference type="ARBA" id="ARBA00023242"/>
    </source>
</evidence>
<dbReference type="InterPro" id="IPR048258">
    <property type="entry name" value="Cyclins_cyclin-box"/>
</dbReference>
<evidence type="ECO:0000259" key="12">
    <source>
        <dbReference type="SMART" id="SM00385"/>
    </source>
</evidence>
<evidence type="ECO:0000256" key="7">
    <source>
        <dbReference type="ARBA" id="ARBA00022843"/>
    </source>
</evidence>
<keyword evidence="9" id="KW-0539">Nucleus</keyword>
<accession>A0A6F9D8I8</accession>
<keyword evidence="6" id="KW-0132">Cell division</keyword>
<dbReference type="InterPro" id="IPR039361">
    <property type="entry name" value="Cyclin"/>
</dbReference>
<organism evidence="14">
    <name type="scientific">Phallusia mammillata</name>
    <dbReference type="NCBI Taxonomy" id="59560"/>
    <lineage>
        <taxon>Eukaryota</taxon>
        <taxon>Metazoa</taxon>
        <taxon>Chordata</taxon>
        <taxon>Tunicata</taxon>
        <taxon>Ascidiacea</taxon>
        <taxon>Phlebobranchia</taxon>
        <taxon>Ascidiidae</taxon>
        <taxon>Phallusia</taxon>
    </lineage>
</organism>
<dbReference type="PROSITE" id="PS00292">
    <property type="entry name" value="CYCLINS"/>
    <property type="match status" value="1"/>
</dbReference>
<evidence type="ECO:0000259" key="13">
    <source>
        <dbReference type="SMART" id="SM01332"/>
    </source>
</evidence>
<dbReference type="PANTHER" id="PTHR10177">
    <property type="entry name" value="CYCLINS"/>
    <property type="match status" value="1"/>
</dbReference>
<dbReference type="InterPro" id="IPR004367">
    <property type="entry name" value="Cyclin_C-dom"/>
</dbReference>
<dbReference type="Pfam" id="PF00134">
    <property type="entry name" value="Cyclin_N"/>
    <property type="match status" value="1"/>
</dbReference>
<comment type="subcellular location">
    <subcellularLocation>
        <location evidence="2">Cytoplasm</location>
    </subcellularLocation>
    <subcellularLocation>
        <location evidence="1">Nucleus</location>
    </subcellularLocation>
</comment>
<keyword evidence="10" id="KW-0131">Cell cycle</keyword>
<evidence type="ECO:0000256" key="8">
    <source>
        <dbReference type="ARBA" id="ARBA00023127"/>
    </source>
</evidence>
<evidence type="ECO:0000256" key="2">
    <source>
        <dbReference type="ARBA" id="ARBA00004496"/>
    </source>
</evidence>
<dbReference type="FunFam" id="1.10.472.10:FF:000120">
    <property type="entry name" value="G1/S-specific cyclin-D1"/>
    <property type="match status" value="1"/>
</dbReference>
<keyword evidence="4" id="KW-0963">Cytoplasm</keyword>
<keyword evidence="8 11" id="KW-0195">Cyclin</keyword>
<evidence type="ECO:0000256" key="3">
    <source>
        <dbReference type="ARBA" id="ARBA00009065"/>
    </source>
</evidence>
<feature type="domain" description="Cyclin-like" evidence="12">
    <location>
        <begin position="161"/>
        <end position="240"/>
    </location>
</feature>
<dbReference type="AlphaFoldDB" id="A0A6F9D8I8"/>
<dbReference type="SUPFAM" id="SSF47954">
    <property type="entry name" value="Cyclin-like"/>
    <property type="match status" value="2"/>
</dbReference>
<evidence type="ECO:0000256" key="1">
    <source>
        <dbReference type="ARBA" id="ARBA00004123"/>
    </source>
</evidence>
<dbReference type="SMART" id="SM00385">
    <property type="entry name" value="CYCLIN"/>
    <property type="match status" value="2"/>
</dbReference>
<evidence type="ECO:0000256" key="11">
    <source>
        <dbReference type="RuleBase" id="RU000383"/>
    </source>
</evidence>
<dbReference type="Gene3D" id="1.10.472.10">
    <property type="entry name" value="Cyclin-like"/>
    <property type="match status" value="2"/>
</dbReference>
<keyword evidence="5" id="KW-0597">Phosphoprotein</keyword>
<gene>
    <name evidence="14" type="primary">Ccnd2</name>
</gene>